<evidence type="ECO:0000313" key="2">
    <source>
        <dbReference type="Proteomes" id="UP000198281"/>
    </source>
</evidence>
<dbReference type="NCBIfam" id="TIGR01634">
    <property type="entry name" value="tail_P2_I"/>
    <property type="match status" value="1"/>
</dbReference>
<name>A0A239CJC5_9SPHN</name>
<dbReference type="Pfam" id="PF09684">
    <property type="entry name" value="Tail_P2_I"/>
    <property type="match status" value="1"/>
</dbReference>
<dbReference type="RefSeq" id="WP_218821375.1">
    <property type="nucleotide sequence ID" value="NZ_FZOS01000002.1"/>
</dbReference>
<accession>A0A239CJC5</accession>
<proteinExistence type="predicted"/>
<sequence length="332" mass="34058">MSLLPPNATMLERAIEQAIARIGDVPTPLRTLKNPSTSAIDLLPWLVWELSLDAWSSDWPESIKRARARQAIPIARRKGTVESVRTVVASFGGSVALREWWETAPRGTPHTFELVLNLDRDDAPASAAFVDQVIAEVIRAKPVRSHFTFTQGLTATARIGLVGAIRPAVYARLSFAAAAYVPPPGLSLEGVAQGAGDAAGDIAIAADLTGEARGQGQAQAAPALAIHLGGEAAAQGQAQGDLRAGSAMEGAAQGTSEATGDIAMTLPIAADAVATGEAAGDLATALPIAAEAEGAGQASGDVAIVMLLASLRLEDGGRLLLEDGGALLMEAE</sequence>
<keyword evidence="2" id="KW-1185">Reference proteome</keyword>
<dbReference type="Proteomes" id="UP000198281">
    <property type="component" value="Unassembled WGS sequence"/>
</dbReference>
<dbReference type="AlphaFoldDB" id="A0A239CJC5"/>
<organism evidence="1 2">
    <name type="scientific">Edaphosphingomonas laterariae</name>
    <dbReference type="NCBI Taxonomy" id="861865"/>
    <lineage>
        <taxon>Bacteria</taxon>
        <taxon>Pseudomonadati</taxon>
        <taxon>Pseudomonadota</taxon>
        <taxon>Alphaproteobacteria</taxon>
        <taxon>Sphingomonadales</taxon>
        <taxon>Rhizorhabdaceae</taxon>
        <taxon>Edaphosphingomonas</taxon>
    </lineage>
</organism>
<dbReference type="EMBL" id="FZOS01000002">
    <property type="protein sequence ID" value="SNS20336.1"/>
    <property type="molecule type" value="Genomic_DNA"/>
</dbReference>
<dbReference type="InterPro" id="IPR006521">
    <property type="entry name" value="Tail_protein_I"/>
</dbReference>
<evidence type="ECO:0000313" key="1">
    <source>
        <dbReference type="EMBL" id="SNS20336.1"/>
    </source>
</evidence>
<protein>
    <submittedName>
        <fullName evidence="1">Phage tail protein, P2 protein I family</fullName>
    </submittedName>
</protein>
<gene>
    <name evidence="1" type="ORF">SAMN06295912_102249</name>
</gene>
<reference evidence="2" key="1">
    <citation type="submission" date="2017-06" db="EMBL/GenBank/DDBJ databases">
        <authorList>
            <person name="Varghese N."/>
            <person name="Submissions S."/>
        </authorList>
    </citation>
    <scope>NUCLEOTIDE SEQUENCE [LARGE SCALE GENOMIC DNA]</scope>
    <source>
        <strain evidence="2">LNB2</strain>
    </source>
</reference>